<dbReference type="PROSITE" id="PS51257">
    <property type="entry name" value="PROKAR_LIPOPROTEIN"/>
    <property type="match status" value="1"/>
</dbReference>
<dbReference type="AlphaFoldDB" id="A0A4Q7VMU5"/>
<reference evidence="5 6" key="1">
    <citation type="submission" date="2019-02" db="EMBL/GenBank/DDBJ databases">
        <title>Genomic Encyclopedia of Type Strains, Phase IV (KMG-IV): sequencing the most valuable type-strain genomes for metagenomic binning, comparative biology and taxonomic classification.</title>
        <authorList>
            <person name="Goeker M."/>
        </authorList>
    </citation>
    <scope>NUCLEOTIDE SEQUENCE [LARGE SCALE GENOMIC DNA]</scope>
    <source>
        <strain evidence="5 6">DSM 28825</strain>
    </source>
</reference>
<dbReference type="Proteomes" id="UP000293562">
    <property type="component" value="Unassembled WGS sequence"/>
</dbReference>
<dbReference type="RefSeq" id="WP_130307465.1">
    <property type="nucleotide sequence ID" value="NZ_SHKN01000001.1"/>
</dbReference>
<dbReference type="GO" id="GO:0004519">
    <property type="term" value="F:endonuclease activity"/>
    <property type="evidence" value="ECO:0007669"/>
    <property type="project" value="UniProtKB-KW"/>
</dbReference>
<evidence type="ECO:0000256" key="4">
    <source>
        <dbReference type="SAM" id="SignalP"/>
    </source>
</evidence>
<organism evidence="5 6">
    <name type="scientific">Ancylomarina subtilis</name>
    <dbReference type="NCBI Taxonomy" id="1639035"/>
    <lineage>
        <taxon>Bacteria</taxon>
        <taxon>Pseudomonadati</taxon>
        <taxon>Bacteroidota</taxon>
        <taxon>Bacteroidia</taxon>
        <taxon>Marinilabiliales</taxon>
        <taxon>Marinifilaceae</taxon>
        <taxon>Ancylomarina</taxon>
    </lineage>
</organism>
<keyword evidence="5" id="KW-0255">Endonuclease</keyword>
<evidence type="ECO:0000313" key="5">
    <source>
        <dbReference type="EMBL" id="RZT97438.1"/>
    </source>
</evidence>
<accession>A0A4Q7VMU5</accession>
<feature type="signal peptide" evidence="4">
    <location>
        <begin position="1"/>
        <end position="20"/>
    </location>
</feature>
<dbReference type="OrthoDB" id="9770276at2"/>
<keyword evidence="6" id="KW-1185">Reference proteome</keyword>
<dbReference type="EMBL" id="SHKN01000001">
    <property type="protein sequence ID" value="RZT97438.1"/>
    <property type="molecule type" value="Genomic_DNA"/>
</dbReference>
<comment type="caution">
    <text evidence="5">The sequence shown here is derived from an EMBL/GenBank/DDBJ whole genome shotgun (WGS) entry which is preliminary data.</text>
</comment>
<dbReference type="InterPro" id="IPR044925">
    <property type="entry name" value="His-Me_finger_sf"/>
</dbReference>
<keyword evidence="2" id="KW-0540">Nuclease</keyword>
<keyword evidence="3" id="KW-0378">Hydrolase</keyword>
<evidence type="ECO:0000256" key="2">
    <source>
        <dbReference type="ARBA" id="ARBA00022722"/>
    </source>
</evidence>
<dbReference type="PANTHER" id="PTHR33607:SF2">
    <property type="entry name" value="ENDONUCLEASE-1"/>
    <property type="match status" value="1"/>
</dbReference>
<evidence type="ECO:0000256" key="3">
    <source>
        <dbReference type="ARBA" id="ARBA00022801"/>
    </source>
</evidence>
<gene>
    <name evidence="5" type="ORF">EV201_2108</name>
</gene>
<dbReference type="PANTHER" id="PTHR33607">
    <property type="entry name" value="ENDONUCLEASE-1"/>
    <property type="match status" value="1"/>
</dbReference>
<sequence>MQRIPVLLLIVLFVFACTTADDAPGELKPNKSGTINIENPSAYNSYYKLIDGISSVDLKTDLHELIDDNKVLPYTSSSRIDVWDALMQTDEDPDNPNNVILLYTGRSQAKYLKDYYGNTDGDRWNREHVWAKSRGFGGYPDTSKPASTDIHHLRPVDRSVNTSRSTKYFDNGGTIHSEATGCRYTSKTWEPRDAVKGDIARMMFYMAVRYEGENGNPDLELNDNVSSSGPYIGKLSTLIEWNKQDPVDAFEKKRNQTIFEIQGNRNPFIDHPEFVDYIW</sequence>
<comment type="similarity">
    <text evidence="1">Belongs to the EndA/NucM nuclease family.</text>
</comment>
<dbReference type="SUPFAM" id="SSF54060">
    <property type="entry name" value="His-Me finger endonucleases"/>
    <property type="match status" value="1"/>
</dbReference>
<evidence type="ECO:0000313" key="6">
    <source>
        <dbReference type="Proteomes" id="UP000293562"/>
    </source>
</evidence>
<evidence type="ECO:0000256" key="1">
    <source>
        <dbReference type="ARBA" id="ARBA00006429"/>
    </source>
</evidence>
<dbReference type="InterPro" id="IPR007346">
    <property type="entry name" value="Endonuclease-I"/>
</dbReference>
<feature type="chain" id="PRO_5020352907" evidence="4">
    <location>
        <begin position="21"/>
        <end position="279"/>
    </location>
</feature>
<name>A0A4Q7VMU5_9BACT</name>
<dbReference type="Pfam" id="PF04231">
    <property type="entry name" value="Endonuclease_1"/>
    <property type="match status" value="1"/>
</dbReference>
<protein>
    <submittedName>
        <fullName evidence="5">Endonuclease I</fullName>
    </submittedName>
</protein>
<proteinExistence type="inferred from homology"/>
<keyword evidence="4" id="KW-0732">Signal</keyword>
<dbReference type="GO" id="GO:0016787">
    <property type="term" value="F:hydrolase activity"/>
    <property type="evidence" value="ECO:0007669"/>
    <property type="project" value="UniProtKB-KW"/>
</dbReference>